<evidence type="ECO:0000313" key="1">
    <source>
        <dbReference type="EMBL" id="MSA93503.1"/>
    </source>
</evidence>
<sequence length="182" mass="19335">MKNSANGNMYEVALEEMWELFSPYLDGARTGVVCVASAARLGDAARSALENSAAALGYGRACCTYVALRSESAAGKAPGTEESGTDKERTADHEVAGEAELDGQALFLLLEGLDPLVVVAADAEAARALGAAYRQEVPLDGACRLFGRDAVSFKSFEHMLDDAQSKQAAWALLKKLPRYGER</sequence>
<gene>
    <name evidence="2" type="ORF">DMP12_00275</name>
    <name evidence="1" type="ORF">GKG38_00120</name>
</gene>
<protein>
    <submittedName>
        <fullName evidence="2">Uncharacterized protein</fullName>
    </submittedName>
</protein>
<dbReference type="Proteomes" id="UP000462865">
    <property type="component" value="Unassembled WGS sequence"/>
</dbReference>
<reference evidence="3" key="1">
    <citation type="submission" date="2018-05" db="EMBL/GenBank/DDBJ databases">
        <title>Genome Sequencing of selected type strains of the family Eggerthellaceae.</title>
        <authorList>
            <person name="Danylec N."/>
            <person name="Stoll D.A."/>
            <person name="Doetsch A."/>
            <person name="Huch M."/>
        </authorList>
    </citation>
    <scope>NUCLEOTIDE SEQUENCE [LARGE SCALE GENOMIC DNA]</scope>
    <source>
        <strain evidence="3">DSM 27213</strain>
    </source>
</reference>
<dbReference type="EMBL" id="QIBW01000001">
    <property type="protein sequence ID" value="ROT91991.1"/>
    <property type="molecule type" value="Genomic_DNA"/>
</dbReference>
<accession>A0A423UNL8</accession>
<evidence type="ECO:0000313" key="2">
    <source>
        <dbReference type="EMBL" id="ROT91991.1"/>
    </source>
</evidence>
<evidence type="ECO:0000313" key="4">
    <source>
        <dbReference type="Proteomes" id="UP000462865"/>
    </source>
</evidence>
<proteinExistence type="predicted"/>
<name>A0A423UNL8_9ACTN</name>
<reference evidence="1 4" key="4">
    <citation type="journal article" date="2019" name="Nat. Med.">
        <title>A library of human gut bacterial isolates paired with longitudinal multiomics data enables mechanistic microbiome research.</title>
        <authorList>
            <person name="Poyet M."/>
            <person name="Groussin M."/>
            <person name="Gibbons S.M."/>
            <person name="Avila-Pacheco J."/>
            <person name="Jiang X."/>
            <person name="Kearney S.M."/>
            <person name="Perrotta A.R."/>
            <person name="Berdy B."/>
            <person name="Zhao S."/>
            <person name="Lieberman T.D."/>
            <person name="Swanson P.K."/>
            <person name="Smith M."/>
            <person name="Roesemann S."/>
            <person name="Alexander J.E."/>
            <person name="Rich S.A."/>
            <person name="Livny J."/>
            <person name="Vlamakis H."/>
            <person name="Clish C."/>
            <person name="Bullock K."/>
            <person name="Deik A."/>
            <person name="Scott J."/>
            <person name="Pierce K.A."/>
            <person name="Xavier R.J."/>
            <person name="Alm E.J."/>
        </authorList>
    </citation>
    <scope>NUCLEOTIDE SEQUENCE [LARGE SCALE GENOMIC DNA]</scope>
    <source>
        <strain evidence="1 4">BIOML-A1</strain>
    </source>
</reference>
<evidence type="ECO:0000313" key="3">
    <source>
        <dbReference type="Proteomes" id="UP000285258"/>
    </source>
</evidence>
<reference evidence="2" key="2">
    <citation type="journal article" date="2019" name="Int. J. Syst. Evol. Microbiol.">
        <title>Gordonibacter faecihominis is a later heterotypic synonym of Gordonibacter urolithinfaciens.</title>
        <authorList>
            <person name="Danylec N."/>
            <person name="Stoll D.A."/>
            <person name="Huch M."/>
        </authorList>
    </citation>
    <scope>NUCLEOTIDE SEQUENCE</scope>
    <source>
        <strain evidence="2">DSM 27213</strain>
    </source>
</reference>
<dbReference type="EMBL" id="WKZA01000001">
    <property type="protein sequence ID" value="MSA93503.1"/>
    <property type="molecule type" value="Genomic_DNA"/>
</dbReference>
<dbReference type="RefSeq" id="WP_096227529.1">
    <property type="nucleotide sequence ID" value="NZ_QIBV01000001.1"/>
</dbReference>
<reference evidence="2" key="3">
    <citation type="journal article" date="2019" name="Microbiol. Resour. Announc.">
        <title>Draft Genome Sequences of Type Strains of Gordonibacter faecihominis, Paraeggerthella hongkongensis, Parvibacter caecicola,Slackia equolifaciens, Slackia faecicanis, and Slackia isoflavoniconvertens.</title>
        <authorList>
            <person name="Danylec N."/>
            <person name="Stoll D.A."/>
            <person name="Dotsch A."/>
            <person name="Huch M."/>
        </authorList>
    </citation>
    <scope>NUCLEOTIDE SEQUENCE</scope>
    <source>
        <strain evidence="2">DSM 27213</strain>
    </source>
</reference>
<organism evidence="2 3">
    <name type="scientific">Gordonibacter urolithinfaciens</name>
    <dbReference type="NCBI Taxonomy" id="1335613"/>
    <lineage>
        <taxon>Bacteria</taxon>
        <taxon>Bacillati</taxon>
        <taxon>Actinomycetota</taxon>
        <taxon>Coriobacteriia</taxon>
        <taxon>Eggerthellales</taxon>
        <taxon>Eggerthellaceae</taxon>
        <taxon>Gordonibacter</taxon>
    </lineage>
</organism>
<comment type="caution">
    <text evidence="2">The sequence shown here is derived from an EMBL/GenBank/DDBJ whole genome shotgun (WGS) entry which is preliminary data.</text>
</comment>
<dbReference type="Proteomes" id="UP000285258">
    <property type="component" value="Unassembled WGS sequence"/>
</dbReference>
<dbReference type="AlphaFoldDB" id="A0A423UNL8"/>